<feature type="coiled-coil region" evidence="4">
    <location>
        <begin position="702"/>
        <end position="774"/>
    </location>
</feature>
<dbReference type="InterPro" id="IPR002110">
    <property type="entry name" value="Ankyrin_rpt"/>
</dbReference>
<reference evidence="6 7" key="1">
    <citation type="journal article" date="2014" name="Science">
        <title>Comparative genomics reveals insights into avian genome evolution and adaptation.</title>
        <authorList>
            <consortium name="Avian Genome Consortium"/>
            <person name="Zhang G."/>
            <person name="Li C."/>
            <person name="Li Q."/>
            <person name="Li B."/>
            <person name="Larkin D.M."/>
            <person name="Lee C."/>
            <person name="Storz J.F."/>
            <person name="Antunes A."/>
            <person name="Greenwold M.J."/>
            <person name="Meredith R.W."/>
            <person name="Odeen A."/>
            <person name="Cui J."/>
            <person name="Zhou Q."/>
            <person name="Xu L."/>
            <person name="Pan H."/>
            <person name="Wang Z."/>
            <person name="Jin L."/>
            <person name="Zhang P."/>
            <person name="Hu H."/>
            <person name="Yang W."/>
            <person name="Hu J."/>
            <person name="Xiao J."/>
            <person name="Yang Z."/>
            <person name="Liu Y."/>
            <person name="Xie Q."/>
            <person name="Yu H."/>
            <person name="Lian J."/>
            <person name="Wen P."/>
            <person name="Zhang F."/>
            <person name="Li H."/>
            <person name="Zeng Y."/>
            <person name="Xiong Z."/>
            <person name="Liu S."/>
            <person name="Zhou L."/>
            <person name="Huang Z."/>
            <person name="An N."/>
            <person name="Wang J."/>
            <person name="Zheng Q."/>
            <person name="Xiong Y."/>
            <person name="Wang G."/>
            <person name="Wang B."/>
            <person name="Wang J."/>
            <person name="Fan Y."/>
            <person name="da Fonseca R.R."/>
            <person name="Alfaro-Nunez A."/>
            <person name="Schubert M."/>
            <person name="Orlando L."/>
            <person name="Mourier T."/>
            <person name="Howard J.T."/>
            <person name="Ganapathy G."/>
            <person name="Pfenning A."/>
            <person name="Whitney O."/>
            <person name="Rivas M.V."/>
            <person name="Hara E."/>
            <person name="Smith J."/>
            <person name="Farre M."/>
            <person name="Narayan J."/>
            <person name="Slavov G."/>
            <person name="Romanov M.N."/>
            <person name="Borges R."/>
            <person name="Machado J.P."/>
            <person name="Khan I."/>
            <person name="Springer M.S."/>
            <person name="Gatesy J."/>
            <person name="Hoffmann F.G."/>
            <person name="Opazo J.C."/>
            <person name="Hastad O."/>
            <person name="Sawyer R.H."/>
            <person name="Kim H."/>
            <person name="Kim K.W."/>
            <person name="Kim H.J."/>
            <person name="Cho S."/>
            <person name="Li N."/>
            <person name="Huang Y."/>
            <person name="Bruford M.W."/>
            <person name="Zhan X."/>
            <person name="Dixon A."/>
            <person name="Bertelsen M.F."/>
            <person name="Derryberry E."/>
            <person name="Warren W."/>
            <person name="Wilson R.K."/>
            <person name="Li S."/>
            <person name="Ray D.A."/>
            <person name="Green R.E."/>
            <person name="O'Brien S.J."/>
            <person name="Griffin D."/>
            <person name="Johnson W.E."/>
            <person name="Haussler D."/>
            <person name="Ryder O.A."/>
            <person name="Willerslev E."/>
            <person name="Graves G.R."/>
            <person name="Alstrom P."/>
            <person name="Fjeldsa J."/>
            <person name="Mindell D.P."/>
            <person name="Edwards S.V."/>
            <person name="Braun E.L."/>
            <person name="Rahbek C."/>
            <person name="Burt D.W."/>
            <person name="Houde P."/>
            <person name="Zhang Y."/>
            <person name="Yang H."/>
            <person name="Wang J."/>
            <person name="Jarvis E.D."/>
            <person name="Gilbert M.T."/>
            <person name="Wang J."/>
        </authorList>
    </citation>
    <scope>NUCLEOTIDE SEQUENCE [LARGE SCALE GENOMIC DNA]</scope>
    <source>
        <strain evidence="6">BGI_N339</strain>
    </source>
</reference>
<proteinExistence type="predicted"/>
<keyword evidence="1" id="KW-0677">Repeat</keyword>
<feature type="repeat" description="ANK" evidence="3">
    <location>
        <begin position="62"/>
        <end position="94"/>
    </location>
</feature>
<dbReference type="Gene3D" id="1.10.287.1490">
    <property type="match status" value="1"/>
</dbReference>
<name>A0AAW3DFL4_9AVES</name>
<organism evidence="6 7">
    <name type="scientific">Pterocles gutturalis</name>
    <name type="common">yellow-throated sandgrouse</name>
    <dbReference type="NCBI Taxonomy" id="240206"/>
    <lineage>
        <taxon>Eukaryota</taxon>
        <taxon>Metazoa</taxon>
        <taxon>Chordata</taxon>
        <taxon>Craniata</taxon>
        <taxon>Vertebrata</taxon>
        <taxon>Euteleostomi</taxon>
        <taxon>Archelosauria</taxon>
        <taxon>Archosauria</taxon>
        <taxon>Dinosauria</taxon>
        <taxon>Saurischia</taxon>
        <taxon>Theropoda</taxon>
        <taxon>Coelurosauria</taxon>
        <taxon>Aves</taxon>
        <taxon>Neognathae</taxon>
        <taxon>Neoaves</taxon>
        <taxon>Columbimorphae</taxon>
        <taxon>Pterocliformes</taxon>
        <taxon>Pteroclidae</taxon>
        <taxon>Pterocles</taxon>
    </lineage>
</organism>
<feature type="coiled-coil region" evidence="4">
    <location>
        <begin position="214"/>
        <end position="279"/>
    </location>
</feature>
<feature type="repeat" description="ANK" evidence="3">
    <location>
        <begin position="1"/>
        <end position="28"/>
    </location>
</feature>
<keyword evidence="2 4" id="KW-0175">Coiled coil</keyword>
<feature type="repeat" description="ANK" evidence="3">
    <location>
        <begin position="29"/>
        <end position="61"/>
    </location>
</feature>
<protein>
    <submittedName>
        <fullName evidence="6">Uveal autoantigen with coiled-coil domains and ankyrin repeats</fullName>
    </submittedName>
</protein>
<dbReference type="EMBL" id="JMFR01003582">
    <property type="protein sequence ID" value="KFU96871.1"/>
    <property type="molecule type" value="Genomic_DNA"/>
</dbReference>
<evidence type="ECO:0000256" key="2">
    <source>
        <dbReference type="ARBA" id="ARBA00023054"/>
    </source>
</evidence>
<keyword evidence="5" id="KW-0472">Membrane</keyword>
<dbReference type="PANTHER" id="PTHR24129">
    <property type="entry name" value="ANKYCORBIN"/>
    <property type="match status" value="1"/>
</dbReference>
<evidence type="ECO:0000256" key="5">
    <source>
        <dbReference type="SAM" id="Phobius"/>
    </source>
</evidence>
<dbReference type="InterPro" id="IPR042420">
    <property type="entry name" value="RAI14/UACA"/>
</dbReference>
<gene>
    <name evidence="6" type="ORF">N339_07983</name>
</gene>
<feature type="coiled-coil region" evidence="4">
    <location>
        <begin position="570"/>
        <end position="673"/>
    </location>
</feature>
<dbReference type="Pfam" id="PF12796">
    <property type="entry name" value="Ank_2"/>
    <property type="match status" value="1"/>
</dbReference>
<keyword evidence="5" id="KW-0812">Transmembrane</keyword>
<feature type="non-terminal residue" evidence="6">
    <location>
        <position position="1"/>
    </location>
</feature>
<dbReference type="Pfam" id="PF00023">
    <property type="entry name" value="Ank"/>
    <property type="match status" value="2"/>
</dbReference>
<feature type="coiled-coil region" evidence="4">
    <location>
        <begin position="380"/>
        <end position="446"/>
    </location>
</feature>
<feature type="coiled-coil region" evidence="4">
    <location>
        <begin position="473"/>
        <end position="542"/>
    </location>
</feature>
<feature type="coiled-coil region" evidence="4">
    <location>
        <begin position="1229"/>
        <end position="1312"/>
    </location>
</feature>
<keyword evidence="7" id="KW-1185">Reference proteome</keyword>
<evidence type="ECO:0000313" key="6">
    <source>
        <dbReference type="EMBL" id="KFU96871.1"/>
    </source>
</evidence>
<evidence type="ECO:0000256" key="3">
    <source>
        <dbReference type="PROSITE-ProRule" id="PRU00023"/>
    </source>
</evidence>
<dbReference type="PRINTS" id="PR01415">
    <property type="entry name" value="ANKYRIN"/>
</dbReference>
<feature type="transmembrane region" description="Helical" evidence="5">
    <location>
        <begin position="193"/>
        <end position="213"/>
    </location>
</feature>
<dbReference type="SMART" id="SM00248">
    <property type="entry name" value="ANK"/>
    <property type="match status" value="5"/>
</dbReference>
<evidence type="ECO:0000313" key="7">
    <source>
        <dbReference type="Proteomes" id="UP000053149"/>
    </source>
</evidence>
<dbReference type="PANTHER" id="PTHR24129:SF1">
    <property type="entry name" value="UVEAL AUTOANTIGEN WITH COILED-COIL DOMAINS AND ANKYRIN REPEATS"/>
    <property type="match status" value="1"/>
</dbReference>
<feature type="repeat" description="ANK" evidence="3">
    <location>
        <begin position="128"/>
        <end position="160"/>
    </location>
</feature>
<dbReference type="SUPFAM" id="SSF48403">
    <property type="entry name" value="Ankyrin repeat"/>
    <property type="match status" value="1"/>
</dbReference>
<keyword evidence="5" id="KW-1133">Transmembrane helix</keyword>
<dbReference type="Proteomes" id="UP000053149">
    <property type="component" value="Unassembled WGS sequence"/>
</dbReference>
<dbReference type="PROSITE" id="PS50088">
    <property type="entry name" value="ANK_REPEAT"/>
    <property type="match status" value="5"/>
</dbReference>
<keyword evidence="3" id="KW-0040">ANK repeat</keyword>
<accession>A0AAW3DFL4</accession>
<feature type="repeat" description="ANK" evidence="3">
    <location>
        <begin position="95"/>
        <end position="127"/>
    </location>
</feature>
<dbReference type="InterPro" id="IPR036770">
    <property type="entry name" value="Ankyrin_rpt-contain_sf"/>
</dbReference>
<dbReference type="PROSITE" id="PS50297">
    <property type="entry name" value="ANK_REP_REGION"/>
    <property type="match status" value="3"/>
</dbReference>
<dbReference type="Gene3D" id="1.25.40.20">
    <property type="entry name" value="Ankyrin repeat-containing domain"/>
    <property type="match status" value="1"/>
</dbReference>
<feature type="coiled-coil region" evidence="4">
    <location>
        <begin position="803"/>
        <end position="1190"/>
    </location>
</feature>
<dbReference type="Gene3D" id="1.20.1170.10">
    <property type="match status" value="1"/>
</dbReference>
<evidence type="ECO:0000256" key="4">
    <source>
        <dbReference type="SAM" id="Coils"/>
    </source>
</evidence>
<feature type="non-terminal residue" evidence="6">
    <location>
        <position position="1345"/>
    </location>
</feature>
<evidence type="ECO:0000256" key="1">
    <source>
        <dbReference type="ARBA" id="ARBA00022737"/>
    </source>
</evidence>
<sequence length="1345" mass="154192">FHVVASKGNLDCLNTILIHGADITATDAAGRNALHLAAKYGHALCLQKLLQYNCPTENVDLQGRTALHDAAMSDCSSSIQLLCDHGASVNSKDGDGRTPLVLATQMCRPTVCQLLIDRGADVNARDKQNRTALMLGCEYGCKDAVEVLLKNGADVSLTDGLGHDCAYYARIGDNIDILALIKAAVEDSSKDSLVFPVCVWCGLFWIFLFYFLLFKELELENQDLKDRMREVQEEQRMLLDRISGLQLQLNEEQMFADDLENEKDELKKILTTKEKQQEESLRTIEALKAKLKYYEADFVGSGSNFGNRKEDLLLKQGQVFAVESQMAVHIYIYICITCQTCKRVRFVPIYLQSRSMLRPLELSLPNQSSSSEKEILKKELDNMRTCYGAAKEEISKLQRELSLKVSECKALASECERTKAESDGQIKQLEDALKDVQKRMFDSEGKVKQMQTHFLALKEHLTNEAALGNSKLTEELKDQLKEMKTKYEGASAEVGKLRNQIKQNELLVAEFKRDEGRLVEENKRLQKELVKLEMERDKRGRNVMELEGQLKETAAKLSHSVTSEKFENMKSLLSNEVNEKARKLAEMEGEHKKLQAEILLLKRESESQKAKLAQHVKPEDHEQMRSGFEQKSEELGKTISELSQKNQTLQKELERLQIDNKMLKEQIQMLKTEIKSQNVPLKIHEELKKTNDVTVGDLTKKLFEITKKYNESKAEAEKLLAEKNNLSENICHFQAVYLSPEQHKKEVEALKSNGIELEKQLAELQKKYDDEQAKVCNLVSENTAVRETLKDQYVLATTHEEIKTVLNNTLEKTNRELSDLKEKTEELKREFVRVNEENGTLKNKVKLLQNQLQTECISLKDHETTVASLNKSMQELQENNVVLMAEYKRGQEEILQLHAEIEAQKKELDTIQECIKLKYAPVASFEDREQSFEATVKELRAQLQEQVQKCRESEEENKKCKEENEKLKNGVLSIQNDLQQNYILAEKSREMEKMFASKMEELNKQLRELLQKYTGKKEENDALEESAKQPVTMQAQHLSVEQIEALKKALGHTLEDLKEALQSKKECYDKETLKVGELQQELSDLKKSSIPLVEYTQMKEMLEQEIVATKNSLKEKEEENRVKNEEILKLQSEIQHTQQALRDLQSKEVIDISEYKSMKSTLEAQINSIAENLSSMNKKYEEACEEALQAKKSELSLKDEKELLQLRSCSIEQEIKDQKERCDKSLTTIIDLQKRIQESAKQVEAKDNKITELLNDVERLKQALNGLSQLTYTTGIPSKRQNQQVEMLQNQVKTLQQQLADAKRQHQEVVSVYRTHLLSAVQGHMDEDVQAALLQIIRMRQGLVC</sequence>
<dbReference type="GO" id="GO:0003779">
    <property type="term" value="F:actin binding"/>
    <property type="evidence" value="ECO:0007669"/>
    <property type="project" value="InterPro"/>
</dbReference>
<comment type="caution">
    <text evidence="6">The sequence shown here is derived from an EMBL/GenBank/DDBJ whole genome shotgun (WGS) entry which is preliminary data.</text>
</comment>